<dbReference type="InterPro" id="IPR006626">
    <property type="entry name" value="PbH1"/>
</dbReference>
<dbReference type="InterPro" id="IPR012334">
    <property type="entry name" value="Pectin_lyas_fold"/>
</dbReference>
<dbReference type="Gene3D" id="2.160.20.10">
    <property type="entry name" value="Single-stranded right-handed beta-helix, Pectin lyase-like"/>
    <property type="match status" value="1"/>
</dbReference>
<dbReference type="Pfam" id="PF13229">
    <property type="entry name" value="Beta_helix"/>
    <property type="match status" value="1"/>
</dbReference>
<dbReference type="SMART" id="SM00710">
    <property type="entry name" value="PbH1"/>
    <property type="match status" value="5"/>
</dbReference>
<evidence type="ECO:0000259" key="1">
    <source>
        <dbReference type="Pfam" id="PF13229"/>
    </source>
</evidence>
<dbReference type="InterPro" id="IPR011050">
    <property type="entry name" value="Pectin_lyase_fold/virulence"/>
</dbReference>
<dbReference type="AlphaFoldDB" id="A0A7C3IZB3"/>
<proteinExistence type="predicted"/>
<evidence type="ECO:0000313" key="3">
    <source>
        <dbReference type="EMBL" id="HFJ53803.1"/>
    </source>
</evidence>
<comment type="caution">
    <text evidence="3">The sequence shown here is derived from an EMBL/GenBank/DDBJ whole genome shotgun (WGS) entry which is preliminary data.</text>
</comment>
<dbReference type="InterPro" id="IPR026444">
    <property type="entry name" value="Secre_tail"/>
</dbReference>
<dbReference type="NCBIfam" id="TIGR04183">
    <property type="entry name" value="Por_Secre_tail"/>
    <property type="match status" value="1"/>
</dbReference>
<dbReference type="InterPro" id="IPR039448">
    <property type="entry name" value="Beta_helix"/>
</dbReference>
<protein>
    <submittedName>
        <fullName evidence="3">T9SS type A sorting domain-containing protein</fullName>
    </submittedName>
</protein>
<evidence type="ECO:0000313" key="2">
    <source>
        <dbReference type="EMBL" id="HEA87965.1"/>
    </source>
</evidence>
<reference evidence="3" key="1">
    <citation type="journal article" date="2020" name="mSystems">
        <title>Genome- and Community-Level Interaction Insights into Carbon Utilization and Element Cycling Functions of Hydrothermarchaeota in Hydrothermal Sediment.</title>
        <authorList>
            <person name="Zhou Z."/>
            <person name="Liu Y."/>
            <person name="Xu W."/>
            <person name="Pan J."/>
            <person name="Luo Z.H."/>
            <person name="Li M."/>
        </authorList>
    </citation>
    <scope>NUCLEOTIDE SEQUENCE [LARGE SCALE GENOMIC DNA]</scope>
    <source>
        <strain evidence="2">SpSt-265</strain>
        <strain evidence="3">SpSt-465</strain>
    </source>
</reference>
<gene>
    <name evidence="2" type="ORF">ENP94_08205</name>
    <name evidence="3" type="ORF">ENS16_03850</name>
</gene>
<accession>A0A7C3IZB3</accession>
<name>A0A7C3IZB3_UNCW3</name>
<dbReference type="SUPFAM" id="SSF51126">
    <property type="entry name" value="Pectin lyase-like"/>
    <property type="match status" value="1"/>
</dbReference>
<sequence length="512" mass="54486">MRHIGVVCSIFFGIVSGRVIFVPDSFPTIQSGLNAALSGDTVLVSSGIYYEQIVWPGRDGIRLYSAASPDSTVIDGNGAGPVVTFPAGVSRLTELRGFTITGGRTNQGAGIYCQGSPAIFSNRIAGNAGEGERNYGAGIFCDYQSSPLIRGNEILRNRCSGSATWNYGGGIFIGMNSAPEIAFNLIQENECSAGYWNYGAGIYCDLRSTPFIYGNVIQGNRNHTGDRGHGAGIAVETQARALIFCNLIADNRNECPYWNYGAGVKVSGTAAVINNTIVNNICSGGTWNYGGGIYVETGDSALVKNNIIVQNSASAGGGIYNLGYLCNLYNDVWNNSGGNYYGCSAGPGEISLDPLFVTGVQGSYYLSQTAAGQPQTSPCVDAGDTLLWTFPANLDSMLRSLTTRTDSIPDENGLDLGYHYPTTLPVGISTPAVQKRTAVIRIAPTVFSRRVIFNAGSDLLLHIRIFDRSGRLVDQISGSGTVNWDGGRQTEGVYLYQIDTPNGRATGRLIKI</sequence>
<organism evidence="3">
    <name type="scientific">candidate division WOR-3 bacterium</name>
    <dbReference type="NCBI Taxonomy" id="2052148"/>
    <lineage>
        <taxon>Bacteria</taxon>
        <taxon>Bacteria division WOR-3</taxon>
    </lineage>
</organism>
<feature type="domain" description="Right handed beta helix" evidence="1">
    <location>
        <begin position="93"/>
        <end position="280"/>
    </location>
</feature>
<dbReference type="EMBL" id="DSLG01000008">
    <property type="protein sequence ID" value="HEA87965.1"/>
    <property type="molecule type" value="Genomic_DNA"/>
</dbReference>
<dbReference type="EMBL" id="DSTU01000004">
    <property type="protein sequence ID" value="HFJ53803.1"/>
    <property type="molecule type" value="Genomic_DNA"/>
</dbReference>